<dbReference type="GO" id="GO:0032259">
    <property type="term" value="P:methylation"/>
    <property type="evidence" value="ECO:0007669"/>
    <property type="project" value="UniProtKB-KW"/>
</dbReference>
<feature type="active site" evidence="4">
    <location>
        <position position="93"/>
    </location>
</feature>
<evidence type="ECO:0000256" key="1">
    <source>
        <dbReference type="ARBA" id="ARBA00022603"/>
    </source>
</evidence>
<dbReference type="SUPFAM" id="SSF53335">
    <property type="entry name" value="S-adenosyl-L-methionine-dependent methyltransferases"/>
    <property type="match status" value="1"/>
</dbReference>
<evidence type="ECO:0000256" key="4">
    <source>
        <dbReference type="PROSITE-ProRule" id="PRU01016"/>
    </source>
</evidence>
<dbReference type="GO" id="GO:0008168">
    <property type="term" value="F:methyltransferase activity"/>
    <property type="evidence" value="ECO:0007669"/>
    <property type="project" value="UniProtKB-KW"/>
</dbReference>
<dbReference type="EMBL" id="PP511379">
    <property type="protein sequence ID" value="XCD03592.1"/>
    <property type="molecule type" value="Genomic_DNA"/>
</dbReference>
<dbReference type="PRINTS" id="PR00105">
    <property type="entry name" value="C5METTRFRASE"/>
</dbReference>
<accession>A0AAU8AVI9</accession>
<dbReference type="PANTHER" id="PTHR46098:SF1">
    <property type="entry name" value="TRNA (CYTOSINE(38)-C(5))-METHYLTRANSFERASE"/>
    <property type="match status" value="1"/>
</dbReference>
<dbReference type="Gene3D" id="3.90.120.30">
    <property type="match status" value="1"/>
</dbReference>
<evidence type="ECO:0000256" key="3">
    <source>
        <dbReference type="ARBA" id="ARBA00022691"/>
    </source>
</evidence>
<keyword evidence="1 4" id="KW-0489">Methyltransferase</keyword>
<keyword evidence="2 4" id="KW-0808">Transferase</keyword>
<organism evidence="6">
    <name type="scientific">Dulem virus 40</name>
    <dbReference type="NCBI Taxonomy" id="3145758"/>
    <lineage>
        <taxon>Viruses</taxon>
        <taxon>Duplodnaviria</taxon>
        <taxon>Heunggongvirae</taxon>
        <taxon>Uroviricota</taxon>
        <taxon>Caudoviricetes</taxon>
    </lineage>
</organism>
<evidence type="ECO:0000256" key="5">
    <source>
        <dbReference type="RuleBase" id="RU000416"/>
    </source>
</evidence>
<keyword evidence="3 4" id="KW-0949">S-adenosyl-L-methionine</keyword>
<dbReference type="Gene3D" id="3.40.50.150">
    <property type="entry name" value="Vaccinia Virus protein VP39"/>
    <property type="match status" value="1"/>
</dbReference>
<dbReference type="InterPro" id="IPR001525">
    <property type="entry name" value="C5_MeTfrase"/>
</dbReference>
<evidence type="ECO:0000313" key="6">
    <source>
        <dbReference type="EMBL" id="XCD03592.1"/>
    </source>
</evidence>
<sequence length="258" mass="29309">MPQAMRSINYISLCSGYGAECLAFKRLRRDHPEAFGFNLLAWAEIEPYACAAHDALHNDADRNLGDITKVDWKQWHDSIGNPHVDMLFASTPCQSVSTAGKQAGMKKGTDAASALIWATEQCIATLLPDIIVYENVKGLISKRNMSDFMEFCATVEKYGYRHMYKVLNAKDFGVPQNRERVFPIFYRGPDWQYEYPKPFPLVKRLRDVLDESVDESYYLKDEQVQRILAHCGRKQAEGCGFKTQFTNPDKVCGTITGN</sequence>
<comment type="similarity">
    <text evidence="4 5">Belongs to the class I-like SAM-binding methyltransferase superfamily. C5-methyltransferase family.</text>
</comment>
<dbReference type="PROSITE" id="PS51679">
    <property type="entry name" value="SAM_MT_C5"/>
    <property type="match status" value="1"/>
</dbReference>
<dbReference type="Pfam" id="PF00145">
    <property type="entry name" value="DNA_methylase"/>
    <property type="match status" value="1"/>
</dbReference>
<protein>
    <submittedName>
        <fullName evidence="6">Cytosine specific methyltransferase</fullName>
    </submittedName>
</protein>
<dbReference type="InterPro" id="IPR029063">
    <property type="entry name" value="SAM-dependent_MTases_sf"/>
</dbReference>
<evidence type="ECO:0000256" key="2">
    <source>
        <dbReference type="ARBA" id="ARBA00022679"/>
    </source>
</evidence>
<dbReference type="InterPro" id="IPR050750">
    <property type="entry name" value="C5-MTase"/>
</dbReference>
<name>A0AAU8AVI9_9CAUD</name>
<reference evidence="6" key="1">
    <citation type="submission" date="2024-03" db="EMBL/GenBank/DDBJ databases">
        <title>Diverse circular DNA viruses in blood, oral, and fecal samples of captive lemurs.</title>
        <authorList>
            <person name="Paietta E.N."/>
            <person name="Kraberger S."/>
            <person name="Lund M.C."/>
            <person name="Custer J.M."/>
            <person name="Vargas K.M."/>
            <person name="Ehmke E.E."/>
            <person name="Yoder A.D."/>
            <person name="Varsani A."/>
        </authorList>
    </citation>
    <scope>NUCLEOTIDE SEQUENCE</scope>
    <source>
        <strain evidence="6">Duke_21_1</strain>
    </source>
</reference>
<dbReference type="PANTHER" id="PTHR46098">
    <property type="entry name" value="TRNA (CYTOSINE(38)-C(5))-METHYLTRANSFERASE"/>
    <property type="match status" value="1"/>
</dbReference>
<proteinExistence type="inferred from homology"/>
<dbReference type="NCBIfam" id="TIGR00675">
    <property type="entry name" value="dcm"/>
    <property type="match status" value="1"/>
</dbReference>